<dbReference type="SUPFAM" id="SSF49899">
    <property type="entry name" value="Concanavalin A-like lectins/glucanases"/>
    <property type="match status" value="1"/>
</dbReference>
<dbReference type="PROSITE" id="PS01186">
    <property type="entry name" value="EGF_2"/>
    <property type="match status" value="1"/>
</dbReference>
<keyword evidence="3 4" id="KW-1015">Disulfide bond</keyword>
<dbReference type="InterPro" id="IPR013320">
    <property type="entry name" value="ConA-like_dom_sf"/>
</dbReference>
<keyword evidence="2" id="KW-0472">Membrane</keyword>
<dbReference type="OrthoDB" id="6363789at2759"/>
<proteinExistence type="predicted"/>
<evidence type="ECO:0000313" key="10">
    <source>
        <dbReference type="Proteomes" id="UP000324222"/>
    </source>
</evidence>
<feature type="compositionally biased region" description="Low complexity" evidence="6">
    <location>
        <begin position="445"/>
        <end position="457"/>
    </location>
</feature>
<evidence type="ECO:0000256" key="6">
    <source>
        <dbReference type="SAM" id="MobiDB-lite"/>
    </source>
</evidence>
<dbReference type="PROSITE" id="PS50026">
    <property type="entry name" value="EGF_3"/>
    <property type="match status" value="1"/>
</dbReference>
<dbReference type="Pfam" id="PF02210">
    <property type="entry name" value="Laminin_G_2"/>
    <property type="match status" value="1"/>
</dbReference>
<evidence type="ECO:0000256" key="2">
    <source>
        <dbReference type="ARBA" id="ARBA00022989"/>
    </source>
</evidence>
<evidence type="ECO:0000259" key="7">
    <source>
        <dbReference type="PROSITE" id="PS50025"/>
    </source>
</evidence>
<keyword evidence="10" id="KW-1185">Reference proteome</keyword>
<dbReference type="Pfam" id="PF01049">
    <property type="entry name" value="CADH_Y-type_LIR"/>
    <property type="match status" value="1"/>
</dbReference>
<comment type="caution">
    <text evidence="9">The sequence shown here is derived from an EMBL/GenBank/DDBJ whole genome shotgun (WGS) entry which is preliminary data.</text>
</comment>
<keyword evidence="1" id="KW-0812">Transmembrane</keyword>
<dbReference type="PANTHER" id="PTHR15036:SF49">
    <property type="entry name" value="AXOTACTIN"/>
    <property type="match status" value="1"/>
</dbReference>
<keyword evidence="2" id="KW-1133">Transmembrane helix</keyword>
<dbReference type="InterPro" id="IPR000233">
    <property type="entry name" value="Cadherin_Y-type_LIR"/>
</dbReference>
<dbReference type="Gene3D" id="4.10.900.10">
    <property type="entry name" value="TCF3-CBD (Catenin binding domain)"/>
    <property type="match status" value="1"/>
</dbReference>
<dbReference type="GO" id="GO:0009887">
    <property type="term" value="P:animal organ morphogenesis"/>
    <property type="evidence" value="ECO:0007669"/>
    <property type="project" value="UniProtKB-ARBA"/>
</dbReference>
<feature type="region of interest" description="Disordered" evidence="6">
    <location>
        <begin position="379"/>
        <end position="459"/>
    </location>
</feature>
<comment type="function">
    <text evidence="5">Cadherins are calcium-dependent cell adhesion proteins.</text>
</comment>
<evidence type="ECO:0000256" key="1">
    <source>
        <dbReference type="ARBA" id="ARBA00022692"/>
    </source>
</evidence>
<gene>
    <name evidence="9" type="primary">CadN_3</name>
    <name evidence="9" type="ORF">E2C01_014279</name>
</gene>
<dbReference type="InterPro" id="IPR000742">
    <property type="entry name" value="EGF"/>
</dbReference>
<feature type="domain" description="EGF-like" evidence="8">
    <location>
        <begin position="98"/>
        <end position="136"/>
    </location>
</feature>
<keyword evidence="4" id="KW-0245">EGF-like domain</keyword>
<feature type="domain" description="Laminin G" evidence="7">
    <location>
        <begin position="139"/>
        <end position="340"/>
    </location>
</feature>
<dbReference type="PANTHER" id="PTHR15036">
    <property type="entry name" value="PIKACHURIN-LIKE PROTEIN"/>
    <property type="match status" value="1"/>
</dbReference>
<reference evidence="9 10" key="1">
    <citation type="submission" date="2019-05" db="EMBL/GenBank/DDBJ databases">
        <title>Another draft genome of Portunus trituberculatus and its Hox gene families provides insights of decapod evolution.</title>
        <authorList>
            <person name="Jeong J.-H."/>
            <person name="Song I."/>
            <person name="Kim S."/>
            <person name="Choi T."/>
            <person name="Kim D."/>
            <person name="Ryu S."/>
            <person name="Kim W."/>
        </authorList>
    </citation>
    <scope>NUCLEOTIDE SEQUENCE [LARGE SCALE GENOMIC DNA]</scope>
    <source>
        <tissue evidence="9">Muscle</tissue>
    </source>
</reference>
<dbReference type="InterPro" id="IPR050372">
    <property type="entry name" value="Neurexin-related_CASP"/>
</dbReference>
<dbReference type="PROSITE" id="PS50025">
    <property type="entry name" value="LAM_G_DOMAIN"/>
    <property type="match status" value="1"/>
</dbReference>
<dbReference type="GO" id="GO:0005509">
    <property type="term" value="F:calcium ion binding"/>
    <property type="evidence" value="ECO:0007669"/>
    <property type="project" value="InterPro"/>
</dbReference>
<comment type="caution">
    <text evidence="4">Lacks conserved residue(s) required for the propagation of feature annotation.</text>
</comment>
<sequence>MVDLCGRGWDDHLDGNIHCLKSAVWHPPPGGESWRMSVPLQVGGLAHSLPRPKDHGWVEGPTMPPLDGCISHLTLNGQLVDLGEPAYSMASRGGCHPQEHACHGGPGVCGYHGECVGGVNQPHCECHSGWSGPSCSTPTVPATLGKNSYLKMALSFTPPPRELNVQLRLRTRGSRSGFLVHLAAHHRSAAFTLHLRAGVACASMSGAGWGERVACVEGRPLGDGLWHTIRAERSGHNLVLSVDDGDGWRRNESLVSFLSDPITVTRPAPLLVDKHDGVSVGGIPEFSGVTLITVHDDLHDMVIGIVISIRLRRHWLNRDVGSRHVEDMEDEGGEMRAVKCSGTDEGGGGEGKTHLETSSLALAHQDTYLECLKYSLSHAQPSTLPPPPPPPRKPDASETGEGVSRSPCCPAESPTARQTAAVTRSSPDPPLPRDDLRAYAYEGDGSSAGSLASAKSGVPSCPLQGLPPDLEEEGGIRPLVSEFLEVMDLLKNLPDASKDPTFLTKAHSKAFVKLQKERGTQEPDIQLTTTPTHLRKPCQVSSSPQSREELSTAC</sequence>
<protein>
    <submittedName>
        <fullName evidence="9">Neural-cadherin</fullName>
    </submittedName>
</protein>
<evidence type="ECO:0000256" key="4">
    <source>
        <dbReference type="PROSITE-ProRule" id="PRU00076"/>
    </source>
</evidence>
<feature type="region of interest" description="Disordered" evidence="6">
    <location>
        <begin position="326"/>
        <end position="354"/>
    </location>
</feature>
<name>A0A5B7DJD5_PORTR</name>
<dbReference type="CDD" id="cd00054">
    <property type="entry name" value="EGF_CA"/>
    <property type="match status" value="1"/>
</dbReference>
<dbReference type="InterPro" id="IPR001791">
    <property type="entry name" value="Laminin_G"/>
</dbReference>
<evidence type="ECO:0000256" key="5">
    <source>
        <dbReference type="RuleBase" id="RU004357"/>
    </source>
</evidence>
<dbReference type="GO" id="GO:0016020">
    <property type="term" value="C:membrane"/>
    <property type="evidence" value="ECO:0007669"/>
    <property type="project" value="UniProtKB-SubCell"/>
</dbReference>
<accession>A0A5B7DJD5</accession>
<dbReference type="SMART" id="SM00282">
    <property type="entry name" value="LamG"/>
    <property type="match status" value="1"/>
</dbReference>
<dbReference type="Gene3D" id="2.60.120.200">
    <property type="match status" value="2"/>
</dbReference>
<dbReference type="PROSITE" id="PS00022">
    <property type="entry name" value="EGF_1"/>
    <property type="match status" value="1"/>
</dbReference>
<evidence type="ECO:0000313" key="9">
    <source>
        <dbReference type="EMBL" id="MPC21297.1"/>
    </source>
</evidence>
<feature type="disulfide bond" evidence="4">
    <location>
        <begin position="126"/>
        <end position="135"/>
    </location>
</feature>
<feature type="region of interest" description="Disordered" evidence="6">
    <location>
        <begin position="514"/>
        <end position="554"/>
    </location>
</feature>
<dbReference type="EMBL" id="VSRR010000961">
    <property type="protein sequence ID" value="MPC21297.1"/>
    <property type="molecule type" value="Genomic_DNA"/>
</dbReference>
<dbReference type="GO" id="GO:0007156">
    <property type="term" value="P:homophilic cell adhesion via plasma membrane adhesion molecules"/>
    <property type="evidence" value="ECO:0007669"/>
    <property type="project" value="InterPro"/>
</dbReference>
<dbReference type="Proteomes" id="UP000324222">
    <property type="component" value="Unassembled WGS sequence"/>
</dbReference>
<evidence type="ECO:0000256" key="3">
    <source>
        <dbReference type="ARBA" id="ARBA00023157"/>
    </source>
</evidence>
<dbReference type="AlphaFoldDB" id="A0A5B7DJD5"/>
<dbReference type="InterPro" id="IPR027397">
    <property type="entry name" value="Catenin-bd_sf"/>
</dbReference>
<organism evidence="9 10">
    <name type="scientific">Portunus trituberculatus</name>
    <name type="common">Swimming crab</name>
    <name type="synonym">Neptunus trituberculatus</name>
    <dbReference type="NCBI Taxonomy" id="210409"/>
    <lineage>
        <taxon>Eukaryota</taxon>
        <taxon>Metazoa</taxon>
        <taxon>Ecdysozoa</taxon>
        <taxon>Arthropoda</taxon>
        <taxon>Crustacea</taxon>
        <taxon>Multicrustacea</taxon>
        <taxon>Malacostraca</taxon>
        <taxon>Eumalacostraca</taxon>
        <taxon>Eucarida</taxon>
        <taxon>Decapoda</taxon>
        <taxon>Pleocyemata</taxon>
        <taxon>Brachyura</taxon>
        <taxon>Eubrachyura</taxon>
        <taxon>Portunoidea</taxon>
        <taxon>Portunidae</taxon>
        <taxon>Portuninae</taxon>
        <taxon>Portunus</taxon>
    </lineage>
</organism>
<dbReference type="CDD" id="cd00110">
    <property type="entry name" value="LamG"/>
    <property type="match status" value="1"/>
</dbReference>
<evidence type="ECO:0000259" key="8">
    <source>
        <dbReference type="PROSITE" id="PS50026"/>
    </source>
</evidence>